<gene>
    <name evidence="1" type="ORF">K239x_54890</name>
</gene>
<dbReference type="Proteomes" id="UP000319817">
    <property type="component" value="Chromosome"/>
</dbReference>
<dbReference type="EMBL" id="CP036526">
    <property type="protein sequence ID" value="QDT13471.1"/>
    <property type="molecule type" value="Genomic_DNA"/>
</dbReference>
<organism evidence="1 2">
    <name type="scientific">Stieleria marina</name>
    <dbReference type="NCBI Taxonomy" id="1930275"/>
    <lineage>
        <taxon>Bacteria</taxon>
        <taxon>Pseudomonadati</taxon>
        <taxon>Planctomycetota</taxon>
        <taxon>Planctomycetia</taxon>
        <taxon>Pirellulales</taxon>
        <taxon>Pirellulaceae</taxon>
        <taxon>Stieleria</taxon>
    </lineage>
</organism>
<reference evidence="1 2" key="1">
    <citation type="submission" date="2019-02" db="EMBL/GenBank/DDBJ databases">
        <title>Deep-cultivation of Planctomycetes and their phenomic and genomic characterization uncovers novel biology.</title>
        <authorList>
            <person name="Wiegand S."/>
            <person name="Jogler M."/>
            <person name="Boedeker C."/>
            <person name="Pinto D."/>
            <person name="Vollmers J."/>
            <person name="Rivas-Marin E."/>
            <person name="Kohn T."/>
            <person name="Peeters S.H."/>
            <person name="Heuer A."/>
            <person name="Rast P."/>
            <person name="Oberbeckmann S."/>
            <person name="Bunk B."/>
            <person name="Jeske O."/>
            <person name="Meyerdierks A."/>
            <person name="Storesund J.E."/>
            <person name="Kallscheuer N."/>
            <person name="Luecker S."/>
            <person name="Lage O.M."/>
            <person name="Pohl T."/>
            <person name="Merkel B.J."/>
            <person name="Hornburger P."/>
            <person name="Mueller R.-W."/>
            <person name="Bruemmer F."/>
            <person name="Labrenz M."/>
            <person name="Spormann A.M."/>
            <person name="Op den Camp H."/>
            <person name="Overmann J."/>
            <person name="Amann R."/>
            <person name="Jetten M.S.M."/>
            <person name="Mascher T."/>
            <person name="Medema M.H."/>
            <person name="Devos D.P."/>
            <person name="Kaster A.-K."/>
            <person name="Ovreas L."/>
            <person name="Rohde M."/>
            <person name="Galperin M.Y."/>
            <person name="Jogler C."/>
        </authorList>
    </citation>
    <scope>NUCLEOTIDE SEQUENCE [LARGE SCALE GENOMIC DNA]</scope>
    <source>
        <strain evidence="1 2">K23_9</strain>
    </source>
</reference>
<sequence>MGSRSVSANFVLRNTSTVTWLRAIPDRVRDQEIPLRPPRRSLATFRVAEESTYSLCGSIRLTAWMCQPMTDPPALSSERVVTTCALSRASLLRLSGWLGPALRLCSAERFTGPERAVTLTAGAVRCGLERPPVSLGRSTHDRACWGSLRSPSASAGRSGG</sequence>
<keyword evidence="2" id="KW-1185">Reference proteome</keyword>
<dbReference type="AlphaFoldDB" id="A0A517P278"/>
<evidence type="ECO:0000313" key="1">
    <source>
        <dbReference type="EMBL" id="QDT13471.1"/>
    </source>
</evidence>
<name>A0A517P278_9BACT</name>
<evidence type="ECO:0000313" key="2">
    <source>
        <dbReference type="Proteomes" id="UP000319817"/>
    </source>
</evidence>
<proteinExistence type="predicted"/>
<accession>A0A517P278</accession>
<protein>
    <submittedName>
        <fullName evidence="1">Uncharacterized protein</fullName>
    </submittedName>
</protein>